<dbReference type="Gene3D" id="1.25.40.10">
    <property type="entry name" value="Tetratricopeptide repeat domain"/>
    <property type="match status" value="1"/>
</dbReference>
<dbReference type="EMBL" id="QUOU01000001">
    <property type="protein sequence ID" value="REL26577.1"/>
    <property type="molecule type" value="Genomic_DNA"/>
</dbReference>
<dbReference type="RefSeq" id="WP_116007694.1">
    <property type="nucleotide sequence ID" value="NZ_QUOU01000001.1"/>
</dbReference>
<dbReference type="SUPFAM" id="SSF81901">
    <property type="entry name" value="HCP-like"/>
    <property type="match status" value="1"/>
</dbReference>
<evidence type="ECO:0000313" key="2">
    <source>
        <dbReference type="EMBL" id="REL26577.1"/>
    </source>
</evidence>
<dbReference type="OrthoDB" id="6383901at2"/>
<dbReference type="AlphaFoldDB" id="A0A3E0TQG0"/>
<accession>A0A3E0TQG0</accession>
<proteinExistence type="predicted"/>
<dbReference type="Proteomes" id="UP000256478">
    <property type="component" value="Unassembled WGS sequence"/>
</dbReference>
<comment type="caution">
    <text evidence="2">The sequence shown here is derived from an EMBL/GenBank/DDBJ whole genome shotgun (WGS) entry which is preliminary data.</text>
</comment>
<gene>
    <name evidence="2" type="ORF">DXX93_08310</name>
</gene>
<feature type="compositionally biased region" description="Polar residues" evidence="1">
    <location>
        <begin position="168"/>
        <end position="182"/>
    </location>
</feature>
<name>A0A3E0TQG0_9GAMM</name>
<evidence type="ECO:0000256" key="1">
    <source>
        <dbReference type="SAM" id="MobiDB-lite"/>
    </source>
</evidence>
<organism evidence="2 3">
    <name type="scientific">Thalassotalea euphylliae</name>
    <dbReference type="NCBI Taxonomy" id="1655234"/>
    <lineage>
        <taxon>Bacteria</taxon>
        <taxon>Pseudomonadati</taxon>
        <taxon>Pseudomonadota</taxon>
        <taxon>Gammaproteobacteria</taxon>
        <taxon>Alteromonadales</taxon>
        <taxon>Colwelliaceae</taxon>
        <taxon>Thalassotalea</taxon>
    </lineage>
</organism>
<protein>
    <submittedName>
        <fullName evidence="2">Sel1 repeat family protein</fullName>
    </submittedName>
</protein>
<dbReference type="InterPro" id="IPR011990">
    <property type="entry name" value="TPR-like_helical_dom_sf"/>
</dbReference>
<feature type="region of interest" description="Disordered" evidence="1">
    <location>
        <begin position="163"/>
        <end position="202"/>
    </location>
</feature>
<reference evidence="2 3" key="1">
    <citation type="submission" date="2018-08" db="EMBL/GenBank/DDBJ databases">
        <title>Thalassotalea euphylliae genome.</title>
        <authorList>
            <person name="Summers S."/>
            <person name="Rice S.A."/>
            <person name="Freckelton M.L."/>
            <person name="Nedved B.T."/>
            <person name="Hadfield M.G."/>
        </authorList>
    </citation>
    <scope>NUCLEOTIDE SEQUENCE [LARGE SCALE GENOMIC DNA]</scope>
    <source>
        <strain evidence="2 3">H1</strain>
    </source>
</reference>
<sequence length="301" mass="33383">MSSDNFKAPSQVFRWFEKMKANYENTVNAVLEKFEAQSEKQQERIDQSHQAHLANLKSAHQAQQAQSQATIAQLQADISYFKQQISQQQHTIDQLNARYDAVMTTFLAQKKRDIDIKAVFDDEIDEAPLGVSSELDSHLSSQVSEVKFASEDTHQELAHTPLAAAADESTTSNNSYADTEQITPVPATPTASIDSNEPNEQDEELALRLYDEAVSSRENGEPEQAIALFKEAAKLGCVKSRGALGRAYFLAEGVEEDEALGLAWLISAAELGLPQAIKRVEYFKESDDALYQQALILKDAI</sequence>
<evidence type="ECO:0000313" key="3">
    <source>
        <dbReference type="Proteomes" id="UP000256478"/>
    </source>
</evidence>